<organism evidence="7 8">
    <name type="scientific">Asbolus verrucosus</name>
    <name type="common">Desert ironclad beetle</name>
    <dbReference type="NCBI Taxonomy" id="1661398"/>
    <lineage>
        <taxon>Eukaryota</taxon>
        <taxon>Metazoa</taxon>
        <taxon>Ecdysozoa</taxon>
        <taxon>Arthropoda</taxon>
        <taxon>Hexapoda</taxon>
        <taxon>Insecta</taxon>
        <taxon>Pterygota</taxon>
        <taxon>Neoptera</taxon>
        <taxon>Endopterygota</taxon>
        <taxon>Coleoptera</taxon>
        <taxon>Polyphaga</taxon>
        <taxon>Cucujiformia</taxon>
        <taxon>Tenebrionidae</taxon>
        <taxon>Pimeliinae</taxon>
        <taxon>Asbolus</taxon>
    </lineage>
</organism>
<comment type="function">
    <text evidence="5">Involved in nucleolar processing of pre-18S ribosomal RNA.</text>
</comment>
<gene>
    <name evidence="7" type="ORF">BDFB_000869</name>
</gene>
<comment type="subunit">
    <text evidence="5">Component of the ribosomal small subunit (SSU) processome.</text>
</comment>
<dbReference type="GO" id="GO:0006364">
    <property type="term" value="P:rRNA processing"/>
    <property type="evidence" value="ECO:0007669"/>
    <property type="project" value="UniProtKB-UniRule"/>
</dbReference>
<accession>A0A482WCV4</accession>
<dbReference type="Proteomes" id="UP000292052">
    <property type="component" value="Unassembled WGS sequence"/>
</dbReference>
<comment type="caution">
    <text evidence="7">The sequence shown here is derived from an EMBL/GenBank/DDBJ whole genome shotgun (WGS) entry which is preliminary data.</text>
</comment>
<comment type="subcellular location">
    <subcellularLocation>
        <location evidence="1 5">Nucleus</location>
        <location evidence="1 5">Nucleolus</location>
    </subcellularLocation>
</comment>
<keyword evidence="3 5" id="KW-0698">rRNA processing</keyword>
<dbReference type="PANTHER" id="PTHR12838">
    <property type="entry name" value="U3 SMALL NUCLEOLAR RNA-ASSOCIATED PROTEIN 11"/>
    <property type="match status" value="1"/>
</dbReference>
<comment type="similarity">
    <text evidence="2 5">Belongs to the UTP11 family.</text>
</comment>
<evidence type="ECO:0000256" key="4">
    <source>
        <dbReference type="ARBA" id="ARBA00023242"/>
    </source>
</evidence>
<protein>
    <recommendedName>
        <fullName evidence="5">U3 small nucleolar RNA-associated protein 11</fullName>
        <shortName evidence="5">U3 snoRNA-associated protein 11</shortName>
    </recommendedName>
</protein>
<evidence type="ECO:0000256" key="5">
    <source>
        <dbReference type="PIRNR" id="PIRNR015952"/>
    </source>
</evidence>
<evidence type="ECO:0000256" key="3">
    <source>
        <dbReference type="ARBA" id="ARBA00022552"/>
    </source>
</evidence>
<evidence type="ECO:0000256" key="2">
    <source>
        <dbReference type="ARBA" id="ARBA00008105"/>
    </source>
</evidence>
<keyword evidence="8" id="KW-1185">Reference proteome</keyword>
<dbReference type="PIRSF" id="PIRSF015952">
    <property type="entry name" value="U3snoRNP11"/>
    <property type="match status" value="1"/>
</dbReference>
<dbReference type="EMBL" id="QDEB01002128">
    <property type="protein sequence ID" value="RZC43072.1"/>
    <property type="molecule type" value="Genomic_DNA"/>
</dbReference>
<reference evidence="7 8" key="1">
    <citation type="submission" date="2017-03" db="EMBL/GenBank/DDBJ databases">
        <title>Genome of the blue death feigning beetle - Asbolus verrucosus.</title>
        <authorList>
            <person name="Rider S.D."/>
        </authorList>
    </citation>
    <scope>NUCLEOTIDE SEQUENCE [LARGE SCALE GENOMIC DNA]</scope>
    <source>
        <strain evidence="7">Butters</strain>
        <tissue evidence="7">Head and leg muscle</tissue>
    </source>
</reference>
<dbReference type="AlphaFoldDB" id="A0A482WCV4"/>
<dbReference type="STRING" id="1661398.A0A482WCV4"/>
<evidence type="ECO:0000256" key="6">
    <source>
        <dbReference type="SAM" id="MobiDB-lite"/>
    </source>
</evidence>
<keyword evidence="4 5" id="KW-0539">Nucleus</keyword>
<evidence type="ECO:0000313" key="8">
    <source>
        <dbReference type="Proteomes" id="UP000292052"/>
    </source>
</evidence>
<feature type="region of interest" description="Disordered" evidence="6">
    <location>
        <begin position="1"/>
        <end position="27"/>
    </location>
</feature>
<dbReference type="GO" id="GO:0032040">
    <property type="term" value="C:small-subunit processome"/>
    <property type="evidence" value="ECO:0007669"/>
    <property type="project" value="UniProtKB-UniRule"/>
</dbReference>
<proteinExistence type="inferred from homology"/>
<feature type="compositionally biased region" description="Basic residues" evidence="6">
    <location>
        <begin position="1"/>
        <end position="18"/>
    </location>
</feature>
<dbReference type="OrthoDB" id="29058at2759"/>
<dbReference type="Pfam" id="PF03998">
    <property type="entry name" value="Utp11"/>
    <property type="match status" value="1"/>
</dbReference>
<evidence type="ECO:0000313" key="7">
    <source>
        <dbReference type="EMBL" id="RZC43072.1"/>
    </source>
</evidence>
<evidence type="ECO:0000256" key="1">
    <source>
        <dbReference type="ARBA" id="ARBA00004604"/>
    </source>
</evidence>
<dbReference type="PANTHER" id="PTHR12838:SF0">
    <property type="entry name" value="U3 SMALL NUCLEOLAR RNA-ASSOCIATED PROTEIN 11-RELATED"/>
    <property type="match status" value="1"/>
</dbReference>
<dbReference type="InterPro" id="IPR007144">
    <property type="entry name" value="SSU_processome_Utp11"/>
</dbReference>
<sequence length="236" mass="28418">MSVWKKAAKSHQKTHRERHQPEERKHLGLLEKKKDYVKRAKDFNEKKETLKLLRKRALNKNPDEFYHHMINSKTENGMHFEKETEDEDTPEQLQLMRSQDLKYITTKRTQELKKIEKLQAQLHLSSVDHQAKNKHIYFAKNIDKTELKMNKLAQLAKQELPEVDLDDLAESSKKKKHLYVELSKRINREKELSVIQQKVEIKRHLESKRSILPPKRVRKGNKDRAPLYVWKYERKK</sequence>
<name>A0A482WCV4_ASBVE</name>